<evidence type="ECO:0000259" key="2">
    <source>
        <dbReference type="Pfam" id="PF01494"/>
    </source>
</evidence>
<evidence type="ECO:0000256" key="1">
    <source>
        <dbReference type="SAM" id="Phobius"/>
    </source>
</evidence>
<reference evidence="3 4" key="1">
    <citation type="submission" date="2022-12" db="EMBL/GenBank/DDBJ databases">
        <title>Chromosome-level genome of Tegillarca granosa.</title>
        <authorList>
            <person name="Kim J."/>
        </authorList>
    </citation>
    <scope>NUCLEOTIDE SEQUENCE [LARGE SCALE GENOMIC DNA]</scope>
    <source>
        <strain evidence="3">Teg-2019</strain>
        <tissue evidence="3">Adductor muscle</tissue>
    </source>
</reference>
<dbReference type="PANTHER" id="PTHR42685:SF22">
    <property type="entry name" value="CONDITIONED MEDIUM FACTOR RECEPTOR 1"/>
    <property type="match status" value="1"/>
</dbReference>
<dbReference type="SUPFAM" id="SSF51905">
    <property type="entry name" value="FAD/NAD(P)-binding domain"/>
    <property type="match status" value="1"/>
</dbReference>
<feature type="non-terminal residue" evidence="3">
    <location>
        <position position="429"/>
    </location>
</feature>
<keyword evidence="4" id="KW-1185">Reference proteome</keyword>
<protein>
    <recommendedName>
        <fullName evidence="2">FAD-binding domain-containing protein</fullName>
    </recommendedName>
</protein>
<dbReference type="PANTHER" id="PTHR42685">
    <property type="entry name" value="GERANYLGERANYL DIPHOSPHATE REDUCTASE"/>
    <property type="match status" value="1"/>
</dbReference>
<dbReference type="PRINTS" id="PR00420">
    <property type="entry name" value="RNGMNOXGNASE"/>
</dbReference>
<keyword evidence="1" id="KW-0812">Transmembrane</keyword>
<dbReference type="Gene3D" id="3.50.50.60">
    <property type="entry name" value="FAD/NAD(P)-binding domain"/>
    <property type="match status" value="2"/>
</dbReference>
<proteinExistence type="predicted"/>
<organism evidence="3 4">
    <name type="scientific">Tegillarca granosa</name>
    <name type="common">Malaysian cockle</name>
    <name type="synonym">Anadara granosa</name>
    <dbReference type="NCBI Taxonomy" id="220873"/>
    <lineage>
        <taxon>Eukaryota</taxon>
        <taxon>Metazoa</taxon>
        <taxon>Spiralia</taxon>
        <taxon>Lophotrochozoa</taxon>
        <taxon>Mollusca</taxon>
        <taxon>Bivalvia</taxon>
        <taxon>Autobranchia</taxon>
        <taxon>Pteriomorphia</taxon>
        <taxon>Arcoida</taxon>
        <taxon>Arcoidea</taxon>
        <taxon>Arcidae</taxon>
        <taxon>Tegillarca</taxon>
    </lineage>
</organism>
<dbReference type="Pfam" id="PF01494">
    <property type="entry name" value="FAD_binding_3"/>
    <property type="match status" value="1"/>
</dbReference>
<dbReference type="InterPro" id="IPR002938">
    <property type="entry name" value="FAD-bd"/>
</dbReference>
<sequence>MDLATVAVVVAVAVVILLLYVKLAGKRKRQIKEFPRKYPSDDTKNVDKEHYDVAIAGAGPAGAVCAYYLGKLGWKCLLLEKKKFPRDKYCGDAVCKTAIEILIDMGIYEQLIKEKKALVSDNGGLVSPGGLSYIGRSKEELGEIPAALACKRILLDEAVAMAAKRMGADLREEWPVGDAKFDNDAGLWTVYKEGDSICSRAYIEGGTHKFKADGAVFYNKDLLPGYAALFRHPNDELNYCCYIIPGNPKVKGEDLPYWHDHLLHKDPHISRAVGSDFKIERMKAASLRLGGEKVTYGNHLLIVGDAAGMIDPLTGEGIHHAMDGGKLAAEFLDEALQHGNYDKDVMSIYHDRWMDKFGSMMFCLLAYRFPILLDASTAAIQRKGRVPKIHMLKPEYSFTITFELMRLTVSRLFGFGKNQKKSEYLHMLN</sequence>
<evidence type="ECO:0000313" key="3">
    <source>
        <dbReference type="EMBL" id="KAJ8312799.1"/>
    </source>
</evidence>
<dbReference type="EMBL" id="JARBDR010000440">
    <property type="protein sequence ID" value="KAJ8312799.1"/>
    <property type="molecule type" value="Genomic_DNA"/>
</dbReference>
<accession>A0ABQ9F600</accession>
<dbReference type="Proteomes" id="UP001217089">
    <property type="component" value="Unassembled WGS sequence"/>
</dbReference>
<keyword evidence="1" id="KW-0472">Membrane</keyword>
<feature type="transmembrane region" description="Helical" evidence="1">
    <location>
        <begin position="6"/>
        <end position="23"/>
    </location>
</feature>
<evidence type="ECO:0000313" key="4">
    <source>
        <dbReference type="Proteomes" id="UP001217089"/>
    </source>
</evidence>
<comment type="caution">
    <text evidence="3">The sequence shown here is derived from an EMBL/GenBank/DDBJ whole genome shotgun (WGS) entry which is preliminary data.</text>
</comment>
<dbReference type="InterPro" id="IPR050407">
    <property type="entry name" value="Geranylgeranyl_reductase"/>
</dbReference>
<name>A0ABQ9F600_TEGGR</name>
<dbReference type="InterPro" id="IPR036188">
    <property type="entry name" value="FAD/NAD-bd_sf"/>
</dbReference>
<gene>
    <name evidence="3" type="ORF">KUTeg_010172</name>
</gene>
<keyword evidence="1" id="KW-1133">Transmembrane helix</keyword>
<feature type="domain" description="FAD-binding" evidence="2">
    <location>
        <begin position="51"/>
        <end position="118"/>
    </location>
</feature>